<comment type="caution">
    <text evidence="2">The sequence shown here is derived from an EMBL/GenBank/DDBJ whole genome shotgun (WGS) entry which is preliminary data.</text>
</comment>
<evidence type="ECO:0000313" key="3">
    <source>
        <dbReference type="Proteomes" id="UP000553957"/>
    </source>
</evidence>
<dbReference type="AlphaFoldDB" id="A0A841SAP9"/>
<evidence type="ECO:0000313" key="2">
    <source>
        <dbReference type="EMBL" id="MBB6565972.1"/>
    </source>
</evidence>
<sequence>MRTTPRRHYRDTVRLGSTVPGAVAAAPPSSTASGAMTAALVIVPADPMPARSHSAHQGRAGIGSRVGAQEVPSGAPWMVRLSTGRGDATSAARLAPGQDAPLGPRR</sequence>
<proteinExistence type="predicted"/>
<feature type="region of interest" description="Disordered" evidence="1">
    <location>
        <begin position="49"/>
        <end position="106"/>
    </location>
</feature>
<reference evidence="2 3" key="1">
    <citation type="submission" date="2020-08" db="EMBL/GenBank/DDBJ databases">
        <title>Sequencing the genomes of 1000 actinobacteria strains.</title>
        <authorList>
            <person name="Klenk H.-P."/>
        </authorList>
    </citation>
    <scope>NUCLEOTIDE SEQUENCE [LARGE SCALE GENOMIC DNA]</scope>
    <source>
        <strain evidence="2 3">DSM 15626</strain>
    </source>
</reference>
<gene>
    <name evidence="2" type="ORF">HNR71_001609</name>
</gene>
<name>A0A841SAP9_9ACTN</name>
<accession>A0A841SAP9</accession>
<organism evidence="2 3">
    <name type="scientific">Kribbella sandramycini</name>
    <dbReference type="NCBI Taxonomy" id="60450"/>
    <lineage>
        <taxon>Bacteria</taxon>
        <taxon>Bacillati</taxon>
        <taxon>Actinomycetota</taxon>
        <taxon>Actinomycetes</taxon>
        <taxon>Propionibacteriales</taxon>
        <taxon>Kribbellaceae</taxon>
        <taxon>Kribbella</taxon>
    </lineage>
</organism>
<dbReference type="EMBL" id="JACHKF010000001">
    <property type="protein sequence ID" value="MBB6565972.1"/>
    <property type="molecule type" value="Genomic_DNA"/>
</dbReference>
<protein>
    <submittedName>
        <fullName evidence="2">Uncharacterized protein</fullName>
    </submittedName>
</protein>
<evidence type="ECO:0000256" key="1">
    <source>
        <dbReference type="SAM" id="MobiDB-lite"/>
    </source>
</evidence>
<dbReference type="Proteomes" id="UP000553957">
    <property type="component" value="Unassembled WGS sequence"/>
</dbReference>